<gene>
    <name evidence="3" type="ORF">VB738_13135</name>
</gene>
<sequence length="126" mass="14230">EIAQLHGHYRPWEWIAADPLLAEVFALIERGHFSQGDMDRFRPLSDQLRGSDPFFVLADFASYLQAQARVSATWADRRRWHQMALLNTARSGFFSSDRAIGAYAERIWDVTPSPVALGAAPMPTDP</sequence>
<comment type="catalytic activity">
    <reaction evidence="2">
        <text>[(1-&gt;4)-alpha-D-glucosyl](n) + phosphate = [(1-&gt;4)-alpha-D-glucosyl](n-1) + alpha-D-glucose 1-phosphate</text>
        <dbReference type="Rhea" id="RHEA:41732"/>
        <dbReference type="Rhea" id="RHEA-COMP:9584"/>
        <dbReference type="Rhea" id="RHEA-COMP:9586"/>
        <dbReference type="ChEBI" id="CHEBI:15444"/>
        <dbReference type="ChEBI" id="CHEBI:43474"/>
        <dbReference type="ChEBI" id="CHEBI:58601"/>
        <dbReference type="EC" id="2.4.1.1"/>
    </reaction>
</comment>
<evidence type="ECO:0000256" key="2">
    <source>
        <dbReference type="RuleBase" id="RU000587"/>
    </source>
</evidence>
<evidence type="ECO:0000313" key="4">
    <source>
        <dbReference type="Proteomes" id="UP001304461"/>
    </source>
</evidence>
<evidence type="ECO:0000313" key="3">
    <source>
        <dbReference type="EMBL" id="MEA5392203.1"/>
    </source>
</evidence>
<dbReference type="EC" id="2.4.1.1" evidence="2"/>
<keyword evidence="2" id="KW-0663">Pyridoxal phosphate</keyword>
<comment type="cofactor">
    <cofactor evidence="2">
        <name>pyridoxal 5'-phosphate</name>
        <dbReference type="ChEBI" id="CHEBI:597326"/>
    </cofactor>
</comment>
<dbReference type="RefSeq" id="WP_323306168.1">
    <property type="nucleotide sequence ID" value="NZ_JAYGHX010000009.1"/>
</dbReference>
<comment type="similarity">
    <text evidence="1 2">Belongs to the glycogen phosphorylase family.</text>
</comment>
<evidence type="ECO:0000256" key="1">
    <source>
        <dbReference type="ARBA" id="ARBA00006047"/>
    </source>
</evidence>
<dbReference type="Proteomes" id="UP001304461">
    <property type="component" value="Unassembled WGS sequence"/>
</dbReference>
<dbReference type="InterPro" id="IPR000811">
    <property type="entry name" value="Glyco_trans_35"/>
</dbReference>
<keyword evidence="2" id="KW-0119">Carbohydrate metabolism</keyword>
<proteinExistence type="inferred from homology"/>
<keyword evidence="4" id="KW-1185">Reference proteome</keyword>
<dbReference type="Gene3D" id="3.40.50.2000">
    <property type="entry name" value="Glycogen Phosphorylase B"/>
    <property type="match status" value="2"/>
</dbReference>
<keyword evidence="2" id="KW-0328">Glycosyltransferase</keyword>
<comment type="caution">
    <text evidence="3">The sequence shown here is derived from an EMBL/GenBank/DDBJ whole genome shotgun (WGS) entry which is preliminary data.</text>
</comment>
<comment type="function">
    <text evidence="2">Allosteric enzyme that catalyzes the rate-limiting step in glycogen catabolism, the phosphorolytic cleavage of glycogen to produce glucose-1-phosphate, and plays a central role in maintaining cellular and organismal glucose homeostasis.</text>
</comment>
<reference evidence="3 4" key="1">
    <citation type="submission" date="2023-12" db="EMBL/GenBank/DDBJ databases">
        <title>Baltic Sea Cyanobacteria.</title>
        <authorList>
            <person name="Delbaje E."/>
            <person name="Fewer D.P."/>
            <person name="Shishido T.K."/>
        </authorList>
    </citation>
    <scope>NUCLEOTIDE SEQUENCE [LARGE SCALE GENOMIC DNA]</scope>
    <source>
        <strain evidence="3 4">UHCC 0139</strain>
    </source>
</reference>
<dbReference type="SUPFAM" id="SSF53756">
    <property type="entry name" value="UDP-Glycosyltransferase/glycogen phosphorylase"/>
    <property type="match status" value="1"/>
</dbReference>
<keyword evidence="2" id="KW-0808">Transferase</keyword>
<organism evidence="3 4">
    <name type="scientific">Cyanobium gracile UHCC 0139</name>
    <dbReference type="NCBI Taxonomy" id="3110308"/>
    <lineage>
        <taxon>Bacteria</taxon>
        <taxon>Bacillati</taxon>
        <taxon>Cyanobacteriota</taxon>
        <taxon>Cyanophyceae</taxon>
        <taxon>Synechococcales</taxon>
        <taxon>Prochlorococcaceae</taxon>
        <taxon>Cyanobium</taxon>
    </lineage>
</organism>
<dbReference type="EMBL" id="JAYGHX010000009">
    <property type="protein sequence ID" value="MEA5392203.1"/>
    <property type="molecule type" value="Genomic_DNA"/>
</dbReference>
<dbReference type="PANTHER" id="PTHR11468">
    <property type="entry name" value="GLYCOGEN PHOSPHORYLASE"/>
    <property type="match status" value="1"/>
</dbReference>
<accession>A0ABU5RWX2</accession>
<feature type="non-terminal residue" evidence="3">
    <location>
        <position position="1"/>
    </location>
</feature>
<dbReference type="Pfam" id="PF00343">
    <property type="entry name" value="Phosphorylase"/>
    <property type="match status" value="1"/>
</dbReference>
<dbReference type="PANTHER" id="PTHR11468:SF3">
    <property type="entry name" value="GLYCOGEN PHOSPHORYLASE, LIVER FORM"/>
    <property type="match status" value="1"/>
</dbReference>
<protein>
    <recommendedName>
        <fullName evidence="2">Alpha-1,4 glucan phosphorylase</fullName>
        <ecNumber evidence="2">2.4.1.1</ecNumber>
    </recommendedName>
</protein>
<name>A0ABU5RWX2_9CYAN</name>